<evidence type="ECO:0000256" key="9">
    <source>
        <dbReference type="RuleBase" id="RU351113"/>
    </source>
</evidence>
<feature type="transmembrane region" description="Helical" evidence="9">
    <location>
        <begin position="129"/>
        <end position="158"/>
    </location>
</feature>
<feature type="transmembrane region" description="Helical" evidence="9">
    <location>
        <begin position="257"/>
        <end position="279"/>
    </location>
</feature>
<proteinExistence type="evidence at transcript level"/>
<evidence type="ECO:0000256" key="5">
    <source>
        <dbReference type="ARBA" id="ARBA00022989"/>
    </source>
</evidence>
<evidence type="ECO:0000313" key="10">
    <source>
        <dbReference type="EMBL" id="AXM05198.1"/>
    </source>
</evidence>
<reference evidence="10" key="2">
    <citation type="submission" date="2018-01" db="EMBL/GenBank/DDBJ databases">
        <authorList>
            <person name="Gaut B.S."/>
            <person name="Morton B.R."/>
            <person name="Clegg M.T."/>
            <person name="Duvall M.R."/>
        </authorList>
    </citation>
    <scope>NUCLEOTIDE SEQUENCE</scope>
    <source>
        <strain evidence="10">CchlOR71</strain>
    </source>
</reference>
<name>A0A346D428_9HYME</name>
<keyword evidence="8 9" id="KW-0807">Transducer</keyword>
<dbReference type="GO" id="GO:0005549">
    <property type="term" value="F:odorant binding"/>
    <property type="evidence" value="ECO:0007669"/>
    <property type="project" value="InterPro"/>
</dbReference>
<keyword evidence="5 9" id="KW-1133">Transmembrane helix</keyword>
<reference evidence="10" key="1">
    <citation type="journal article" date="2018" name="Insect Mol. Biol.">
        <title>An odorant receptor mediates the attractiveness of cis-jasmone to Campoletis chlorideae, the endoparasitoid of Helicoverpa armigera.</title>
        <authorList>
            <person name="Sun Y.L."/>
            <person name="Dong J.F."/>
            <person name="Ning C."/>
            <person name="Ding P.P."/>
            <person name="Huang L.Q."/>
            <person name="Sun J.G."/>
            <person name="Wang C.Z."/>
        </authorList>
    </citation>
    <scope>NUCLEOTIDE SEQUENCE</scope>
    <source>
        <strain evidence="10">CchlOR71</strain>
    </source>
</reference>
<feature type="transmembrane region" description="Helical" evidence="9">
    <location>
        <begin position="291"/>
        <end position="309"/>
    </location>
</feature>
<dbReference type="Pfam" id="PF02949">
    <property type="entry name" value="7tm_6"/>
    <property type="match status" value="1"/>
</dbReference>
<dbReference type="PANTHER" id="PTHR21137">
    <property type="entry name" value="ODORANT RECEPTOR"/>
    <property type="match status" value="1"/>
</dbReference>
<evidence type="ECO:0000256" key="6">
    <source>
        <dbReference type="ARBA" id="ARBA00023136"/>
    </source>
</evidence>
<dbReference type="GO" id="GO:0004984">
    <property type="term" value="F:olfactory receptor activity"/>
    <property type="evidence" value="ECO:0007669"/>
    <property type="project" value="InterPro"/>
</dbReference>
<evidence type="ECO:0000256" key="1">
    <source>
        <dbReference type="ARBA" id="ARBA00004141"/>
    </source>
</evidence>
<comment type="subcellular location">
    <subcellularLocation>
        <location evidence="9">Cell membrane</location>
        <topology evidence="9">Multi-pass membrane protein</topology>
    </subcellularLocation>
    <subcellularLocation>
        <location evidence="1">Membrane</location>
        <topology evidence="1">Multi-pass membrane protein</topology>
    </subcellularLocation>
</comment>
<dbReference type="PANTHER" id="PTHR21137:SF42">
    <property type="entry name" value="ODORANT RECEPTOR 83A"/>
    <property type="match status" value="1"/>
</dbReference>
<evidence type="ECO:0000256" key="7">
    <source>
        <dbReference type="ARBA" id="ARBA00023170"/>
    </source>
</evidence>
<comment type="caution">
    <text evidence="9">Lacks conserved residue(s) required for the propagation of feature annotation.</text>
</comment>
<feature type="transmembrane region" description="Helical" evidence="9">
    <location>
        <begin position="69"/>
        <end position="89"/>
    </location>
</feature>
<accession>A0A346D428</accession>
<keyword evidence="2 9" id="KW-0716">Sensory transduction</keyword>
<evidence type="ECO:0000256" key="4">
    <source>
        <dbReference type="ARBA" id="ARBA00022725"/>
    </source>
</evidence>
<keyword evidence="6 9" id="KW-0472">Membrane</keyword>
<dbReference type="GO" id="GO:0005886">
    <property type="term" value="C:plasma membrane"/>
    <property type="evidence" value="ECO:0007669"/>
    <property type="project" value="UniProtKB-SubCell"/>
</dbReference>
<dbReference type="InterPro" id="IPR004117">
    <property type="entry name" value="7tm6_olfct_rcpt"/>
</dbReference>
<evidence type="ECO:0000256" key="8">
    <source>
        <dbReference type="ARBA" id="ARBA00023224"/>
    </source>
</evidence>
<comment type="similarity">
    <text evidence="9">Belongs to the insect chemoreceptor superfamily. Heteromeric odorant receptor channel (TC 1.A.69) family.</text>
</comment>
<dbReference type="EMBL" id="MG859370">
    <property type="protein sequence ID" value="AXM05198.1"/>
    <property type="molecule type" value="mRNA"/>
</dbReference>
<sequence length="389" mass="44738">MSKQFDKYHFYSGTIRRVLLFTGLWPSTNPSILYRTVTFIHGSASLLTCCALLNFAYQHFSSLHLFFKGFSLALTFLTIMQKMTCLTLYRKRLVKLHGDLATSFNSDLNDIELRPILLSPLLSFYEPSLILSTMSFMTAVLYWITPIVVIIIQVAHGFEVLKLITPFPTLYPWRPSANIFLYLAHYLFEIYGGICVGTFTSSIDALFGYYIFQICGQLRTLSYRLKNLKPTENYHKVIRECISRHQILTKCQNHLEIIYGPIILWMLVTNAVLMCALIYQASHIKPSKAALIVVYMIMKSVQTLVYGWFGTSLENENDMFREAIYDCDWPGSGEKRLMTDVLVMMTYKPFVLRACSLSNISIDMFVAVSNTAVSYYLMLRTLEEQESNS</sequence>
<evidence type="ECO:0000256" key="2">
    <source>
        <dbReference type="ARBA" id="ARBA00022606"/>
    </source>
</evidence>
<dbReference type="AlphaFoldDB" id="A0A346D428"/>
<keyword evidence="4 9" id="KW-0552">Olfaction</keyword>
<organism evidence="10">
    <name type="scientific">Campoletis chlorideae</name>
    <dbReference type="NCBI Taxonomy" id="219166"/>
    <lineage>
        <taxon>Eukaryota</taxon>
        <taxon>Metazoa</taxon>
        <taxon>Ecdysozoa</taxon>
        <taxon>Arthropoda</taxon>
        <taxon>Hexapoda</taxon>
        <taxon>Insecta</taxon>
        <taxon>Pterygota</taxon>
        <taxon>Neoptera</taxon>
        <taxon>Endopterygota</taxon>
        <taxon>Hymenoptera</taxon>
        <taxon>Apocrita</taxon>
        <taxon>Ichneumonoidea</taxon>
        <taxon>Ichneumonidae</taxon>
        <taxon>Campopleginae</taxon>
        <taxon>Dusona group</taxon>
        <taxon>Campoletis</taxon>
    </lineage>
</organism>
<keyword evidence="3 9" id="KW-0812">Transmembrane</keyword>
<protein>
    <recommendedName>
        <fullName evidence="9">Odorant receptor</fullName>
    </recommendedName>
</protein>
<evidence type="ECO:0000256" key="3">
    <source>
        <dbReference type="ARBA" id="ARBA00022692"/>
    </source>
</evidence>
<keyword evidence="7 9" id="KW-0675">Receptor</keyword>
<dbReference type="GO" id="GO:0007165">
    <property type="term" value="P:signal transduction"/>
    <property type="evidence" value="ECO:0007669"/>
    <property type="project" value="UniProtKB-KW"/>
</dbReference>
<feature type="transmembrane region" description="Helical" evidence="9">
    <location>
        <begin position="32"/>
        <end position="57"/>
    </location>
</feature>